<evidence type="ECO:0000313" key="11">
    <source>
        <dbReference type="EMBL" id="TCI07865.1"/>
    </source>
</evidence>
<dbReference type="GO" id="GO:0009236">
    <property type="term" value="P:cobalamin biosynthetic process"/>
    <property type="evidence" value="ECO:0007669"/>
    <property type="project" value="UniProtKB-UniRule"/>
</dbReference>
<name>A0A4R0YPD6_9GAMM</name>
<evidence type="ECO:0000256" key="5">
    <source>
        <dbReference type="ARBA" id="ARBA00022573"/>
    </source>
</evidence>
<dbReference type="EC" id="2.4.2.21" evidence="3 10"/>
<comment type="catalytic activity">
    <reaction evidence="9 10">
        <text>5,6-dimethylbenzimidazole + nicotinate beta-D-ribonucleotide = alpha-ribazole 5'-phosphate + nicotinate + H(+)</text>
        <dbReference type="Rhea" id="RHEA:11196"/>
        <dbReference type="ChEBI" id="CHEBI:15378"/>
        <dbReference type="ChEBI" id="CHEBI:15890"/>
        <dbReference type="ChEBI" id="CHEBI:32544"/>
        <dbReference type="ChEBI" id="CHEBI:57502"/>
        <dbReference type="ChEBI" id="CHEBI:57918"/>
        <dbReference type="EC" id="2.4.2.21"/>
    </reaction>
</comment>
<protein>
    <recommendedName>
        <fullName evidence="4 10">Nicotinate-nucleotide--dimethylbenzimidazole phosphoribosyltransferase</fullName>
        <shortName evidence="10">NN:DBI PRT</shortName>
        <ecNumber evidence="3 10">2.4.2.21</ecNumber>
    </recommendedName>
    <alternativeName>
        <fullName evidence="8 10">N(1)-alpha-phosphoribosyltransferase</fullName>
    </alternativeName>
</protein>
<accession>A0A4R0YPD6</accession>
<evidence type="ECO:0000313" key="12">
    <source>
        <dbReference type="Proteomes" id="UP000291822"/>
    </source>
</evidence>
<evidence type="ECO:0000256" key="2">
    <source>
        <dbReference type="ARBA" id="ARBA00007110"/>
    </source>
</evidence>
<dbReference type="InterPro" id="IPR003200">
    <property type="entry name" value="Nict_dMeBzImd_PRibTrfase"/>
</dbReference>
<reference evidence="11 12" key="1">
    <citation type="submission" date="2019-02" db="EMBL/GenBank/DDBJ databases">
        <title>Dyella amyloliquefaciens sp. nov., isolated from forest soil.</title>
        <authorList>
            <person name="Gao Z.-H."/>
            <person name="Qiu L.-H."/>
        </authorList>
    </citation>
    <scope>NUCLEOTIDE SEQUENCE [LARGE SCALE GENOMIC DNA]</scope>
    <source>
        <strain evidence="11 12">KACC 12747</strain>
    </source>
</reference>
<organism evidence="11 12">
    <name type="scientific">Dyella soli</name>
    <dbReference type="NCBI Taxonomy" id="522319"/>
    <lineage>
        <taxon>Bacteria</taxon>
        <taxon>Pseudomonadati</taxon>
        <taxon>Pseudomonadota</taxon>
        <taxon>Gammaproteobacteria</taxon>
        <taxon>Lysobacterales</taxon>
        <taxon>Rhodanobacteraceae</taxon>
        <taxon>Dyella</taxon>
    </lineage>
</organism>
<dbReference type="PANTHER" id="PTHR43463:SF1">
    <property type="entry name" value="NICOTINATE-NUCLEOTIDE--DIMETHYLBENZIMIDAZOLE PHOSPHORIBOSYLTRANSFERASE"/>
    <property type="match status" value="1"/>
</dbReference>
<dbReference type="InterPro" id="IPR017846">
    <property type="entry name" value="Nict_dMeBzImd_PRibTrfase_bact"/>
</dbReference>
<dbReference type="InterPro" id="IPR023195">
    <property type="entry name" value="Nict_dMeBzImd_PRibTrfase_N"/>
</dbReference>
<keyword evidence="12" id="KW-1185">Reference proteome</keyword>
<proteinExistence type="inferred from homology"/>
<evidence type="ECO:0000256" key="10">
    <source>
        <dbReference type="HAMAP-Rule" id="MF_00230"/>
    </source>
</evidence>
<comment type="similarity">
    <text evidence="2 10">Belongs to the CobT family.</text>
</comment>
<evidence type="ECO:0000256" key="6">
    <source>
        <dbReference type="ARBA" id="ARBA00022676"/>
    </source>
</evidence>
<dbReference type="AlphaFoldDB" id="A0A4R0YPD6"/>
<comment type="function">
    <text evidence="10">Catalyzes the synthesis of alpha-ribazole-5'-phosphate from nicotinate mononucleotide (NAMN) and 5,6-dimethylbenzimidazole (DMB).</text>
</comment>
<evidence type="ECO:0000256" key="1">
    <source>
        <dbReference type="ARBA" id="ARBA00005049"/>
    </source>
</evidence>
<dbReference type="UniPathway" id="UPA00061">
    <property type="reaction ID" value="UER00516"/>
</dbReference>
<dbReference type="NCBIfam" id="TIGR03160">
    <property type="entry name" value="cobT_DBIPRT"/>
    <property type="match status" value="1"/>
</dbReference>
<evidence type="ECO:0000256" key="7">
    <source>
        <dbReference type="ARBA" id="ARBA00022679"/>
    </source>
</evidence>
<dbReference type="RefSeq" id="WP_131152194.1">
    <property type="nucleotide sequence ID" value="NZ_SJTG01000004.1"/>
</dbReference>
<gene>
    <name evidence="10 11" type="primary">cobT</name>
    <name evidence="11" type="ORF">EZM97_24635</name>
</gene>
<dbReference type="FunFam" id="3.40.50.10210:FF:000001">
    <property type="entry name" value="Nicotinate-nucleotide--dimethylbenzimidazole phosphoribosyltransferase"/>
    <property type="match status" value="1"/>
</dbReference>
<evidence type="ECO:0000256" key="3">
    <source>
        <dbReference type="ARBA" id="ARBA00011991"/>
    </source>
</evidence>
<dbReference type="Gene3D" id="3.40.50.10210">
    <property type="match status" value="1"/>
</dbReference>
<evidence type="ECO:0000256" key="9">
    <source>
        <dbReference type="ARBA" id="ARBA00047340"/>
    </source>
</evidence>
<dbReference type="HAMAP" id="MF_00230">
    <property type="entry name" value="CobT"/>
    <property type="match status" value="1"/>
</dbReference>
<dbReference type="CDD" id="cd02439">
    <property type="entry name" value="DMB-PRT_CobT"/>
    <property type="match status" value="1"/>
</dbReference>
<dbReference type="EMBL" id="SJTG01000004">
    <property type="protein sequence ID" value="TCI07865.1"/>
    <property type="molecule type" value="Genomic_DNA"/>
</dbReference>
<keyword evidence="6 10" id="KW-0328">Glycosyltransferase</keyword>
<dbReference type="NCBIfam" id="NF000996">
    <property type="entry name" value="PRK00105.1"/>
    <property type="match status" value="1"/>
</dbReference>
<feature type="active site" description="Proton acceptor" evidence="10">
    <location>
        <position position="316"/>
    </location>
</feature>
<dbReference type="Pfam" id="PF02277">
    <property type="entry name" value="DBI_PRT"/>
    <property type="match status" value="1"/>
</dbReference>
<evidence type="ECO:0000256" key="8">
    <source>
        <dbReference type="ARBA" id="ARBA00030686"/>
    </source>
</evidence>
<dbReference type="Gene3D" id="1.10.1610.10">
    <property type="match status" value="1"/>
</dbReference>
<dbReference type="GO" id="GO:0008939">
    <property type="term" value="F:nicotinate-nucleotide-dimethylbenzimidazole phosphoribosyltransferase activity"/>
    <property type="evidence" value="ECO:0007669"/>
    <property type="project" value="UniProtKB-UniRule"/>
</dbReference>
<sequence>MEVNWIERPCRVVDRACEARALARQAMLTKPPGSLGALESAAVHLASLQGKDAPSLKNVWITVFAGDHGVAAEGVSAFPQAVTGEMVRNFARGGAAISVLARELGASLEVVNLGTVNDPGTCPGVRTVYLAPQTGNLAREAAMTDAQLAAALQAGADSVEAAHTADVQLFIAGDMGIANTTSATALACALLGESPQDMVGRGTGVDDAGLARKVAVVASALSLHADASDAREVLRRLGGFEIAAMVGAYIAAAQRGIPVLIDGFISSVAALAAVRLNPDSRCWMLFSHRSHERGHALVLAALAAKPLLDLQMRLGEASGAASAVPLLRLACALHNGMATFAEAGVSDGPA</sequence>
<evidence type="ECO:0000256" key="4">
    <source>
        <dbReference type="ARBA" id="ARBA00015486"/>
    </source>
</evidence>
<comment type="caution">
    <text evidence="11">The sequence shown here is derived from an EMBL/GenBank/DDBJ whole genome shotgun (WGS) entry which is preliminary data.</text>
</comment>
<comment type="pathway">
    <text evidence="1 10">Nucleoside biosynthesis; alpha-ribazole biosynthesis; alpha-ribazole from 5,6-dimethylbenzimidazole: step 1/2.</text>
</comment>
<keyword evidence="5 10" id="KW-0169">Cobalamin biosynthesis</keyword>
<dbReference type="PANTHER" id="PTHR43463">
    <property type="entry name" value="NICOTINATE-NUCLEOTIDE--DIMETHYLBENZIMIDAZOLE PHOSPHORIBOSYLTRANSFERASE"/>
    <property type="match status" value="1"/>
</dbReference>
<dbReference type="InterPro" id="IPR036087">
    <property type="entry name" value="Nict_dMeBzImd_PRibTrfase_sf"/>
</dbReference>
<keyword evidence="7 10" id="KW-0808">Transferase</keyword>
<dbReference type="SUPFAM" id="SSF52733">
    <property type="entry name" value="Nicotinate mononucleotide:5,6-dimethylbenzimidazole phosphoribosyltransferase (CobT)"/>
    <property type="match status" value="1"/>
</dbReference>
<dbReference type="Proteomes" id="UP000291822">
    <property type="component" value="Unassembled WGS sequence"/>
</dbReference>